<dbReference type="AlphaFoldDB" id="A0A364N0M2"/>
<gene>
    <name evidence="3" type="ORF">DDE83_006103</name>
</gene>
<dbReference type="GO" id="GO:0016491">
    <property type="term" value="F:oxidoreductase activity"/>
    <property type="evidence" value="ECO:0007669"/>
    <property type="project" value="TreeGrafter"/>
</dbReference>
<dbReference type="InterPro" id="IPR036291">
    <property type="entry name" value="NAD(P)-bd_dom_sf"/>
</dbReference>
<evidence type="ECO:0000256" key="2">
    <source>
        <dbReference type="RuleBase" id="RU000363"/>
    </source>
</evidence>
<evidence type="ECO:0000256" key="1">
    <source>
        <dbReference type="ARBA" id="ARBA00006484"/>
    </source>
</evidence>
<comment type="similarity">
    <text evidence="1 2">Belongs to the short-chain dehydrogenases/reductases (SDR) family.</text>
</comment>
<dbReference type="InterPro" id="IPR002347">
    <property type="entry name" value="SDR_fam"/>
</dbReference>
<dbReference type="PANTHER" id="PTHR43544:SF36">
    <property type="entry name" value="CHAIN OXIDOREDUCTASE (CSGA), PUTATIVE (AFU_ORTHOLOGUE AFUA_4G00910)-RELATED"/>
    <property type="match status" value="1"/>
</dbReference>
<reference evidence="4" key="1">
    <citation type="submission" date="2018-05" db="EMBL/GenBank/DDBJ databases">
        <title>Draft genome sequence of Stemphylium lycopersici strain CIDEFI 213.</title>
        <authorList>
            <person name="Medina R."/>
            <person name="Franco M.E.E."/>
            <person name="Lucentini C.G."/>
            <person name="Saparrat M.C.N."/>
            <person name="Balatti P.A."/>
        </authorList>
    </citation>
    <scope>NUCLEOTIDE SEQUENCE [LARGE SCALE GENOMIC DNA]</scope>
    <source>
        <strain evidence="4">CIDEFI 213</strain>
    </source>
</reference>
<keyword evidence="4" id="KW-1185">Reference proteome</keyword>
<name>A0A364N0M2_STELY</name>
<protein>
    <submittedName>
        <fullName evidence="3">Short-chain dehydrogenase/reductase SDR</fullName>
    </submittedName>
</protein>
<dbReference type="PRINTS" id="PR00081">
    <property type="entry name" value="GDHRDH"/>
</dbReference>
<evidence type="ECO:0000313" key="4">
    <source>
        <dbReference type="Proteomes" id="UP000249619"/>
    </source>
</evidence>
<dbReference type="Gene3D" id="3.40.50.720">
    <property type="entry name" value="NAD(P)-binding Rossmann-like Domain"/>
    <property type="match status" value="1"/>
</dbReference>
<proteinExistence type="inferred from homology"/>
<dbReference type="SUPFAM" id="SSF51735">
    <property type="entry name" value="NAD(P)-binding Rossmann-fold domains"/>
    <property type="match status" value="1"/>
</dbReference>
<dbReference type="Pfam" id="PF00106">
    <property type="entry name" value="adh_short"/>
    <property type="match status" value="1"/>
</dbReference>
<dbReference type="GO" id="GO:0005737">
    <property type="term" value="C:cytoplasm"/>
    <property type="evidence" value="ECO:0007669"/>
    <property type="project" value="TreeGrafter"/>
</dbReference>
<dbReference type="InterPro" id="IPR051468">
    <property type="entry name" value="Fungal_SecMetab_SDRs"/>
</dbReference>
<comment type="caution">
    <text evidence="3">The sequence shown here is derived from an EMBL/GenBank/DDBJ whole genome shotgun (WGS) entry which is preliminary data.</text>
</comment>
<dbReference type="EMBL" id="QGDH01000090">
    <property type="protein sequence ID" value="RAR08186.1"/>
    <property type="molecule type" value="Genomic_DNA"/>
</dbReference>
<organism evidence="3 4">
    <name type="scientific">Stemphylium lycopersici</name>
    <name type="common">Tomato gray leaf spot disease fungus</name>
    <name type="synonym">Thyrospora lycopersici</name>
    <dbReference type="NCBI Taxonomy" id="183478"/>
    <lineage>
        <taxon>Eukaryota</taxon>
        <taxon>Fungi</taxon>
        <taxon>Dikarya</taxon>
        <taxon>Ascomycota</taxon>
        <taxon>Pezizomycotina</taxon>
        <taxon>Dothideomycetes</taxon>
        <taxon>Pleosporomycetidae</taxon>
        <taxon>Pleosporales</taxon>
        <taxon>Pleosporineae</taxon>
        <taxon>Pleosporaceae</taxon>
        <taxon>Stemphylium</taxon>
    </lineage>
</organism>
<dbReference type="Proteomes" id="UP000249619">
    <property type="component" value="Unassembled WGS sequence"/>
</dbReference>
<dbReference type="PANTHER" id="PTHR43544">
    <property type="entry name" value="SHORT-CHAIN DEHYDROGENASE/REDUCTASE"/>
    <property type="match status" value="1"/>
</dbReference>
<accession>A0A364N0M2</accession>
<dbReference type="CDD" id="cd05325">
    <property type="entry name" value="carb_red_sniffer_like_SDR_c"/>
    <property type="match status" value="1"/>
</dbReference>
<dbReference type="PRINTS" id="PR00080">
    <property type="entry name" value="SDRFAMILY"/>
</dbReference>
<evidence type="ECO:0000313" key="3">
    <source>
        <dbReference type="EMBL" id="RAR08186.1"/>
    </source>
</evidence>
<sequence>MTTYLITGSSRGIGLTLVSILARKEASEVGKVFAAARTETAALKNIISDSAGRVEFIPLDVISEEAAKEAAERVGQSLGGKGIDVLINNAGILSRTEGGAPNMTDLMETLNVNVFGTHNVTRAFLPLLKKGELKKVINISSSIGSMTLSGTLGKFQPSPAYRVSKAAVNMLTVQYAESLEDDGFTFVALCPGWVKTDMGGERGHLTPEQSVNGVLRILSRITPADNGKYMVVDIPDFELDGQKMYDGSVRPF</sequence>